<evidence type="ECO:0000256" key="1">
    <source>
        <dbReference type="SAM" id="SignalP"/>
    </source>
</evidence>
<dbReference type="EMBL" id="FWXO01000002">
    <property type="protein sequence ID" value="SMC53457.1"/>
    <property type="molecule type" value="Genomic_DNA"/>
</dbReference>
<dbReference type="STRING" id="504486.SAMN05660703_1647"/>
<evidence type="ECO:0008006" key="4">
    <source>
        <dbReference type="Google" id="ProtNLM"/>
    </source>
</evidence>
<evidence type="ECO:0000313" key="3">
    <source>
        <dbReference type="Proteomes" id="UP000192360"/>
    </source>
</evidence>
<keyword evidence="1" id="KW-0732">Signal</keyword>
<gene>
    <name evidence="2" type="ORF">SAMN05660703_1647</name>
</gene>
<protein>
    <recommendedName>
        <fullName evidence="4">DUF2911 domain-containing protein</fullName>
    </recommendedName>
</protein>
<proteinExistence type="predicted"/>
<sequence length="281" mass="30317">MKKTAILFLAFCASISMNAQIVTPQASPSAKVTQVVGLTDVSLDYSRPAMRGRTIFGDLVPFNKLWRTGANKNSIITFSTDVKVGGKDLKAGSYAIFTTPGESVWEINFYSDTENWGTPQNWDASKVAAIVKANPSKLGEKVESFTIAISNITADGAHLEISWDNTKVAIPFEVPTDAAVTASISKVMAGPGSDDYYAAAVYYLNSGKDINKAKEWIDKAITMSEKPAYWQLRQQSLIYAKAGDKKGAITVAKKSLAGAEAAGNADYVKMNKDSLKEWGGM</sequence>
<keyword evidence="3" id="KW-1185">Reference proteome</keyword>
<accession>A0A1W1ZYG6</accession>
<feature type="chain" id="PRO_5013366064" description="DUF2911 domain-containing protein" evidence="1">
    <location>
        <begin position="20"/>
        <end position="281"/>
    </location>
</feature>
<dbReference type="OrthoDB" id="187854at2"/>
<dbReference type="RefSeq" id="WP_084061005.1">
    <property type="nucleotide sequence ID" value="NZ_FWXO01000002.1"/>
</dbReference>
<organism evidence="2 3">
    <name type="scientific">Cellulophaga tyrosinoxydans</name>
    <dbReference type="NCBI Taxonomy" id="504486"/>
    <lineage>
        <taxon>Bacteria</taxon>
        <taxon>Pseudomonadati</taxon>
        <taxon>Bacteroidota</taxon>
        <taxon>Flavobacteriia</taxon>
        <taxon>Flavobacteriales</taxon>
        <taxon>Flavobacteriaceae</taxon>
        <taxon>Cellulophaga</taxon>
    </lineage>
</organism>
<evidence type="ECO:0000313" key="2">
    <source>
        <dbReference type="EMBL" id="SMC53457.1"/>
    </source>
</evidence>
<dbReference type="Pfam" id="PF11138">
    <property type="entry name" value="DUF2911"/>
    <property type="match status" value="1"/>
</dbReference>
<name>A0A1W1ZYG6_9FLAO</name>
<dbReference type="InterPro" id="IPR021314">
    <property type="entry name" value="DUF2911"/>
</dbReference>
<feature type="signal peptide" evidence="1">
    <location>
        <begin position="1"/>
        <end position="19"/>
    </location>
</feature>
<reference evidence="2 3" key="1">
    <citation type="submission" date="2017-04" db="EMBL/GenBank/DDBJ databases">
        <authorList>
            <person name="Afonso C.L."/>
            <person name="Miller P.J."/>
            <person name="Scott M.A."/>
            <person name="Spackman E."/>
            <person name="Goraichik I."/>
            <person name="Dimitrov K.M."/>
            <person name="Suarez D.L."/>
            <person name="Swayne D.E."/>
        </authorList>
    </citation>
    <scope>NUCLEOTIDE SEQUENCE [LARGE SCALE GENOMIC DNA]</scope>
    <source>
        <strain evidence="2 3">DSM 21164</strain>
    </source>
</reference>
<dbReference type="AlphaFoldDB" id="A0A1W1ZYG6"/>
<dbReference type="Proteomes" id="UP000192360">
    <property type="component" value="Unassembled WGS sequence"/>
</dbReference>